<evidence type="ECO:0000313" key="2">
    <source>
        <dbReference type="Proteomes" id="UP000199073"/>
    </source>
</evidence>
<sequence length="224" mass="24636">MGLKYLFFSAVCFALFALLVYQVRNDLVRSGQLRGIVIIVDTHQSGPGPGAVPASLAGLINRLKTRGYVIGATPGTATFPAAAPIEPVADTEVGPLLFIAKKQKDNTPFLLFCSPPSSGGSAMKEFDRWFDSLWNLYRSGGLYRNSFLAVIKDSQTPWSDRLLINRPVTGPFRKDDPPQGDWLVWLPPHISRDNSWSAERTVSWHDITDTLLALFDVETDAAGN</sequence>
<dbReference type="EMBL" id="FNJI01000016">
    <property type="protein sequence ID" value="SDP32891.1"/>
    <property type="molecule type" value="Genomic_DNA"/>
</dbReference>
<protein>
    <submittedName>
        <fullName evidence="1">Uncharacterized protein</fullName>
    </submittedName>
</protein>
<dbReference type="STRING" id="91360.SAMN05660330_02423"/>
<accession>A0A1H0RTL1</accession>
<name>A0A1H0RTL1_9BACT</name>
<evidence type="ECO:0000313" key="1">
    <source>
        <dbReference type="EMBL" id="SDP32891.1"/>
    </source>
</evidence>
<dbReference type="AlphaFoldDB" id="A0A1H0RTL1"/>
<organism evidence="1 2">
    <name type="scientific">Desulforhopalus singaporensis</name>
    <dbReference type="NCBI Taxonomy" id="91360"/>
    <lineage>
        <taxon>Bacteria</taxon>
        <taxon>Pseudomonadati</taxon>
        <taxon>Thermodesulfobacteriota</taxon>
        <taxon>Desulfobulbia</taxon>
        <taxon>Desulfobulbales</taxon>
        <taxon>Desulfocapsaceae</taxon>
        <taxon>Desulforhopalus</taxon>
    </lineage>
</organism>
<keyword evidence="2" id="KW-1185">Reference proteome</keyword>
<gene>
    <name evidence="1" type="ORF">SAMN05660330_02423</name>
</gene>
<reference evidence="1 2" key="1">
    <citation type="submission" date="2016-10" db="EMBL/GenBank/DDBJ databases">
        <authorList>
            <person name="de Groot N.N."/>
        </authorList>
    </citation>
    <scope>NUCLEOTIDE SEQUENCE [LARGE SCALE GENOMIC DNA]</scope>
    <source>
        <strain evidence="1 2">DSM 12130</strain>
    </source>
</reference>
<proteinExistence type="predicted"/>
<dbReference type="Proteomes" id="UP000199073">
    <property type="component" value="Unassembled WGS sequence"/>
</dbReference>